<dbReference type="EMBL" id="JMCB01000018">
    <property type="protein sequence ID" value="KFE63318.1"/>
    <property type="molecule type" value="Genomic_DNA"/>
</dbReference>
<feature type="compositionally biased region" description="Basic and acidic residues" evidence="1">
    <location>
        <begin position="7"/>
        <end position="18"/>
    </location>
</feature>
<dbReference type="Proteomes" id="UP000028725">
    <property type="component" value="Unassembled WGS sequence"/>
</dbReference>
<evidence type="ECO:0000313" key="2">
    <source>
        <dbReference type="EMBL" id="KFE63318.1"/>
    </source>
</evidence>
<keyword evidence="3" id="KW-1185">Reference proteome</keyword>
<feature type="region of interest" description="Disordered" evidence="1">
    <location>
        <begin position="1"/>
        <end position="57"/>
    </location>
</feature>
<name>A0A085W6K5_9BACT</name>
<comment type="caution">
    <text evidence="2">The sequence shown here is derived from an EMBL/GenBank/DDBJ whole genome shotgun (WGS) entry which is preliminary data.</text>
</comment>
<dbReference type="STRING" id="394096.DB31_2911"/>
<sequence>MALRPLVHGDEQRADPARRRGRRGQGHSGEQHSEYQGFHGETSTPAGRGPEGCHSIR</sequence>
<protein>
    <submittedName>
        <fullName evidence="2">Uncharacterized protein</fullName>
    </submittedName>
</protein>
<dbReference type="AlphaFoldDB" id="A0A085W6K5"/>
<reference evidence="2 3" key="1">
    <citation type="submission" date="2014-04" db="EMBL/GenBank/DDBJ databases">
        <title>Genome assembly of Hyalangium minutum DSM 14724.</title>
        <authorList>
            <person name="Sharma G."/>
            <person name="Subramanian S."/>
        </authorList>
    </citation>
    <scope>NUCLEOTIDE SEQUENCE [LARGE SCALE GENOMIC DNA]</scope>
    <source>
        <strain evidence="2 3">DSM 14724</strain>
    </source>
</reference>
<gene>
    <name evidence="2" type="ORF">DB31_2911</name>
</gene>
<evidence type="ECO:0000313" key="3">
    <source>
        <dbReference type="Proteomes" id="UP000028725"/>
    </source>
</evidence>
<evidence type="ECO:0000256" key="1">
    <source>
        <dbReference type="SAM" id="MobiDB-lite"/>
    </source>
</evidence>
<organism evidence="2 3">
    <name type="scientific">Hyalangium minutum</name>
    <dbReference type="NCBI Taxonomy" id="394096"/>
    <lineage>
        <taxon>Bacteria</taxon>
        <taxon>Pseudomonadati</taxon>
        <taxon>Myxococcota</taxon>
        <taxon>Myxococcia</taxon>
        <taxon>Myxococcales</taxon>
        <taxon>Cystobacterineae</taxon>
        <taxon>Archangiaceae</taxon>
        <taxon>Hyalangium</taxon>
    </lineage>
</organism>
<proteinExistence type="predicted"/>
<accession>A0A085W6K5</accession>